<dbReference type="VEuPathDB" id="TrichDB:TRFO_36256"/>
<dbReference type="AlphaFoldDB" id="A0A1J4JJ07"/>
<dbReference type="SUPFAM" id="SSF48371">
    <property type="entry name" value="ARM repeat"/>
    <property type="match status" value="1"/>
</dbReference>
<proteinExistence type="predicted"/>
<evidence type="ECO:0000313" key="1">
    <source>
        <dbReference type="EMBL" id="OHS97533.1"/>
    </source>
</evidence>
<dbReference type="InterPro" id="IPR002554">
    <property type="entry name" value="PP2A_B56"/>
</dbReference>
<accession>A0A1J4JJ07</accession>
<protein>
    <submittedName>
        <fullName evidence="1">Serine/threonine-protein phosphatase 2A 56 kDa regulatory subunit epsilon isoform</fullName>
    </submittedName>
</protein>
<dbReference type="GO" id="GO:0007165">
    <property type="term" value="P:signal transduction"/>
    <property type="evidence" value="ECO:0007669"/>
    <property type="project" value="InterPro"/>
</dbReference>
<organism evidence="1 2">
    <name type="scientific">Tritrichomonas foetus</name>
    <dbReference type="NCBI Taxonomy" id="1144522"/>
    <lineage>
        <taxon>Eukaryota</taxon>
        <taxon>Metamonada</taxon>
        <taxon>Parabasalia</taxon>
        <taxon>Tritrichomonadida</taxon>
        <taxon>Tritrichomonadidae</taxon>
        <taxon>Tritrichomonas</taxon>
    </lineage>
</organism>
<reference evidence="1" key="1">
    <citation type="submission" date="2016-10" db="EMBL/GenBank/DDBJ databases">
        <authorList>
            <person name="Benchimol M."/>
            <person name="Almeida L.G."/>
            <person name="Vasconcelos A.T."/>
            <person name="Perreira-Neves A."/>
            <person name="Rosa I.A."/>
            <person name="Tasca T."/>
            <person name="Bogo M.R."/>
            <person name="de Souza W."/>
        </authorList>
    </citation>
    <scope>NUCLEOTIDE SEQUENCE [LARGE SCALE GENOMIC DNA]</scope>
    <source>
        <strain evidence="1">K</strain>
    </source>
</reference>
<gene>
    <name evidence="1" type="ORF">TRFO_36256</name>
</gene>
<dbReference type="Proteomes" id="UP000179807">
    <property type="component" value="Unassembled WGS sequence"/>
</dbReference>
<sequence length="475" mass="55154">MQDSRGIKVLPLIRIPQRPALQVPIIHPSPGKTKTPKAKKLPPIVFPKTLSQPIRYLHQPESVPNRTFYEAKPSSNEVLAPINSGKDSEKGVDVNSLLRSCFHHLSFKYVNVYSLSDLPKNHYDRNNNNDRHLALLVQHYSTKSSIEERQLITKYVMQYIIHDPPKYETPNLYSEISPIFAISNSQELEKIHDLFQKSIKEGIAPIGRKFLYQIIQLLDTNVDFERQEVEKELFLILQEYHVARPYMLRFFLGKLEDFHENLNSYPPFCIAPILRIFVFYFANIIKTPSRKAFLTFKTVFFPLYSNPNLSLYEKPLREVTNFFLQKDPSISSWCLQYLCKHWPLSSPRKEMAFLQQLENVISFMETSELARFASLVSQKFTSCIASDATNVSLSAMLLLTGNQLLSFFDESQKPIFLDDIIPALEKTSKHWKKQLSEMAADLLAHLKEVEPAIKSRKNKDQNRTEIWKQIKEMAK</sequence>
<dbReference type="GeneID" id="94845421"/>
<dbReference type="RefSeq" id="XP_068350670.1">
    <property type="nucleotide sequence ID" value="XM_068510717.1"/>
</dbReference>
<dbReference type="GO" id="GO:0019888">
    <property type="term" value="F:protein phosphatase regulator activity"/>
    <property type="evidence" value="ECO:0007669"/>
    <property type="project" value="InterPro"/>
</dbReference>
<dbReference type="InterPro" id="IPR011989">
    <property type="entry name" value="ARM-like"/>
</dbReference>
<dbReference type="InterPro" id="IPR016024">
    <property type="entry name" value="ARM-type_fold"/>
</dbReference>
<dbReference type="PANTHER" id="PTHR10257:SF3">
    <property type="entry name" value="SERINE_THREONINE-PROTEIN PHOSPHATASE 2A 56 KDA REGULATORY SUBUNIT GAMMA ISOFORM"/>
    <property type="match status" value="1"/>
</dbReference>
<evidence type="ECO:0000313" key="2">
    <source>
        <dbReference type="Proteomes" id="UP000179807"/>
    </source>
</evidence>
<dbReference type="PANTHER" id="PTHR10257">
    <property type="entry name" value="SERINE/THREONINE PROTEIN PHOSPHATASE 2A PP2A REGULATORY SUBUNIT B"/>
    <property type="match status" value="1"/>
</dbReference>
<keyword evidence="2" id="KW-1185">Reference proteome</keyword>
<dbReference type="Pfam" id="PF01603">
    <property type="entry name" value="B56"/>
    <property type="match status" value="1"/>
</dbReference>
<dbReference type="GO" id="GO:0000159">
    <property type="term" value="C:protein phosphatase type 2A complex"/>
    <property type="evidence" value="ECO:0007669"/>
    <property type="project" value="InterPro"/>
</dbReference>
<name>A0A1J4JJ07_9EUKA</name>
<comment type="caution">
    <text evidence="1">The sequence shown here is derived from an EMBL/GenBank/DDBJ whole genome shotgun (WGS) entry which is preliminary data.</text>
</comment>
<dbReference type="EMBL" id="MLAK01001110">
    <property type="protein sequence ID" value="OHS97533.1"/>
    <property type="molecule type" value="Genomic_DNA"/>
</dbReference>
<dbReference type="Gene3D" id="1.25.10.10">
    <property type="entry name" value="Leucine-rich Repeat Variant"/>
    <property type="match status" value="1"/>
</dbReference>